<gene>
    <name evidence="1" type="ORF">BD410DRAFT_734246</name>
</gene>
<sequence>MWSETAKTRADLTTPKPPSIDTLVLRGVHTTARAIILDLGPLWFGLQYLTHTSPQFYTRCEWKDLCKLTNKERGYHVGVAFAFESFVLCFNTQDLVFQPSWALTRADLPYCEGNVLEHYGLFKEGIAEWVMSRAHCPRNGLATVALRIAGKYWWGTGAYTVNEAFKTAGVSPLLPEREVADSFLCTRSYPTNHFGEPVLKAAIRDGKLAPTQGQRESYKDMLHVHGKDHVAIAERTRILCEDYEAAMESFTLRGEMTWSLREEKVYDVFEPTDIAIALQREGNLGHLIFGRQTWATMVKPSLVSDGNDPLTRMYAERGLLDEPTHLRPNFYKPVFLNREETKTTWVATKAYYANKQIWSLTSLIPSNCIECSSAYKVSDERRKATLFQSLIRSKRVAIGPYEYCGNAQVIRKQGGGGKM</sequence>
<dbReference type="EMBL" id="ML170352">
    <property type="protein sequence ID" value="TDL14336.1"/>
    <property type="molecule type" value="Genomic_DNA"/>
</dbReference>
<dbReference type="OrthoDB" id="3268838at2759"/>
<dbReference type="AlphaFoldDB" id="A0A4Y7PGP6"/>
<organism evidence="1 2">
    <name type="scientific">Rickenella mellea</name>
    <dbReference type="NCBI Taxonomy" id="50990"/>
    <lineage>
        <taxon>Eukaryota</taxon>
        <taxon>Fungi</taxon>
        <taxon>Dikarya</taxon>
        <taxon>Basidiomycota</taxon>
        <taxon>Agaricomycotina</taxon>
        <taxon>Agaricomycetes</taxon>
        <taxon>Hymenochaetales</taxon>
        <taxon>Rickenellaceae</taxon>
        <taxon>Rickenella</taxon>
    </lineage>
</organism>
<proteinExistence type="predicted"/>
<dbReference type="Proteomes" id="UP000294933">
    <property type="component" value="Unassembled WGS sequence"/>
</dbReference>
<dbReference type="STRING" id="50990.A0A4Y7PGP6"/>
<reference evidence="1 2" key="1">
    <citation type="submission" date="2018-06" db="EMBL/GenBank/DDBJ databases">
        <title>A transcriptomic atlas of mushroom development highlights an independent origin of complex multicellularity.</title>
        <authorList>
            <consortium name="DOE Joint Genome Institute"/>
            <person name="Krizsan K."/>
            <person name="Almasi E."/>
            <person name="Merenyi Z."/>
            <person name="Sahu N."/>
            <person name="Viragh M."/>
            <person name="Koszo T."/>
            <person name="Mondo S."/>
            <person name="Kiss B."/>
            <person name="Balint B."/>
            <person name="Kues U."/>
            <person name="Barry K."/>
            <person name="Hegedus J.C."/>
            <person name="Henrissat B."/>
            <person name="Johnson J."/>
            <person name="Lipzen A."/>
            <person name="Ohm R."/>
            <person name="Nagy I."/>
            <person name="Pangilinan J."/>
            <person name="Yan J."/>
            <person name="Xiong Y."/>
            <person name="Grigoriev I.V."/>
            <person name="Hibbett D.S."/>
            <person name="Nagy L.G."/>
        </authorList>
    </citation>
    <scope>NUCLEOTIDE SEQUENCE [LARGE SCALE GENOMIC DNA]</scope>
    <source>
        <strain evidence="1 2">SZMC22713</strain>
    </source>
</reference>
<evidence type="ECO:0000313" key="2">
    <source>
        <dbReference type="Proteomes" id="UP000294933"/>
    </source>
</evidence>
<dbReference type="VEuPathDB" id="FungiDB:BD410DRAFT_734246"/>
<accession>A0A4Y7PGP6</accession>
<keyword evidence="2" id="KW-1185">Reference proteome</keyword>
<name>A0A4Y7PGP6_9AGAM</name>
<protein>
    <submittedName>
        <fullName evidence="1">Uncharacterized protein</fullName>
    </submittedName>
</protein>
<evidence type="ECO:0000313" key="1">
    <source>
        <dbReference type="EMBL" id="TDL14336.1"/>
    </source>
</evidence>